<evidence type="ECO:0000313" key="1">
    <source>
        <dbReference type="EMBL" id="KAJ1949824.1"/>
    </source>
</evidence>
<dbReference type="EMBL" id="JANBPW010000351">
    <property type="protein sequence ID" value="KAJ1949824.1"/>
    <property type="molecule type" value="Genomic_DNA"/>
</dbReference>
<reference evidence="1" key="1">
    <citation type="submission" date="2022-07" db="EMBL/GenBank/DDBJ databases">
        <title>Phylogenomic reconstructions and comparative analyses of Kickxellomycotina fungi.</title>
        <authorList>
            <person name="Reynolds N.K."/>
            <person name="Stajich J.E."/>
            <person name="Barry K."/>
            <person name="Grigoriev I.V."/>
            <person name="Crous P."/>
            <person name="Smith M.E."/>
        </authorList>
    </citation>
    <scope>NUCLEOTIDE SEQUENCE</scope>
    <source>
        <strain evidence="1">NRRL 5244</strain>
    </source>
</reference>
<name>A0ACC1JFL5_9FUNG</name>
<evidence type="ECO:0000313" key="2">
    <source>
        <dbReference type="Proteomes" id="UP001150603"/>
    </source>
</evidence>
<comment type="caution">
    <text evidence="1">The sequence shown here is derived from an EMBL/GenBank/DDBJ whole genome shotgun (WGS) entry which is preliminary data.</text>
</comment>
<dbReference type="Proteomes" id="UP001150603">
    <property type="component" value="Unassembled WGS sequence"/>
</dbReference>
<accession>A0ACC1JFL5</accession>
<organism evidence="1 2">
    <name type="scientific">Linderina macrospora</name>
    <dbReference type="NCBI Taxonomy" id="4868"/>
    <lineage>
        <taxon>Eukaryota</taxon>
        <taxon>Fungi</taxon>
        <taxon>Fungi incertae sedis</taxon>
        <taxon>Zoopagomycota</taxon>
        <taxon>Kickxellomycotina</taxon>
        <taxon>Kickxellomycetes</taxon>
        <taxon>Kickxellales</taxon>
        <taxon>Kickxellaceae</taxon>
        <taxon>Linderina</taxon>
    </lineage>
</organism>
<keyword evidence="2" id="KW-1185">Reference proteome</keyword>
<protein>
    <submittedName>
        <fullName evidence="1">Uncharacterized protein</fullName>
    </submittedName>
</protein>
<proteinExistence type="predicted"/>
<sequence length="168" mass="18122">MPPATARLVDEESIKPDSSSLLPVCASPSKSNPDYYYHWTHDAGVTLLEVSTRFNTTSDATEIATYKQKLSDYATFSRGIQAISSASGIRTAKSNMDGSAYTGSWCNPQRNGAATRALSLISFAHKLISEGSNVATYYDGQCPTSSVVMADLEYVANNWNADKNGCDI</sequence>
<gene>
    <name evidence="1" type="ORF">FBU59_000975</name>
</gene>